<keyword evidence="1 4" id="KW-0238">DNA-binding</keyword>
<evidence type="ECO:0000259" key="3">
    <source>
        <dbReference type="PROSITE" id="PS50937"/>
    </source>
</evidence>
<dbReference type="GO" id="GO:0003700">
    <property type="term" value="F:DNA-binding transcription factor activity"/>
    <property type="evidence" value="ECO:0007669"/>
    <property type="project" value="InterPro"/>
</dbReference>
<feature type="domain" description="HTH merR-type" evidence="3">
    <location>
        <begin position="11"/>
        <end position="76"/>
    </location>
</feature>
<dbReference type="InterPro" id="IPR029442">
    <property type="entry name" value="GyrI-like"/>
</dbReference>
<dbReference type="SUPFAM" id="SSF55136">
    <property type="entry name" value="Probable bacterial effector-binding domain"/>
    <property type="match status" value="1"/>
</dbReference>
<dbReference type="RefSeq" id="WP_182539177.1">
    <property type="nucleotide sequence ID" value="NZ_JACJIP010000038.1"/>
</dbReference>
<reference evidence="4 5" key="1">
    <citation type="submission" date="2020-08" db="EMBL/GenBank/DDBJ databases">
        <title>Genomic Encyclopedia of Type Strains, Phase III (KMG-III): the genomes of soil and plant-associated and newly described type strains.</title>
        <authorList>
            <person name="Whitman W."/>
        </authorList>
    </citation>
    <scope>NUCLEOTIDE SEQUENCE [LARGE SCALE GENOMIC DNA]</scope>
    <source>
        <strain evidence="4 5">CECT 8693</strain>
    </source>
</reference>
<dbReference type="AlphaFoldDB" id="A0A7W3XTS9"/>
<dbReference type="PANTHER" id="PTHR30204:SF85">
    <property type="entry name" value="MULTIDRUG-EFFLUX TRANSPORTER 2 REGULATOR"/>
    <property type="match status" value="1"/>
</dbReference>
<sequence length="281" mass="32870">MDHKFAYVSSGQFATMCNINKKTLFHYEEIGLFSPAYVNEKGYRYYSLSQLDVFSIISILKDLGVPLKKIKEYLDKRTPKLILDLSREKILEVENEISKLQKVKHVLEETIDYTQRGLNSWKSEVRLEEHEEETLILSQRIKDSDRQSDINWMNFFKKFESQTQSKDTSFVGAMITKVNVLEKKYGSKYYLFAKTKNPSHGIQVYVKPKGTFAVTFHHGSYETIGLTYQNIINFLNENNMVMGEYVFEEYLIDEVAVQKDNDFITQITVQCFSKTRDTLLT</sequence>
<dbReference type="InterPro" id="IPR047057">
    <property type="entry name" value="MerR_fam"/>
</dbReference>
<dbReference type="PANTHER" id="PTHR30204">
    <property type="entry name" value="REDOX-CYCLING DRUG-SENSING TRANSCRIPTIONAL ACTIVATOR SOXR"/>
    <property type="match status" value="1"/>
</dbReference>
<feature type="coiled-coil region" evidence="2">
    <location>
        <begin position="83"/>
        <end position="147"/>
    </location>
</feature>
<evidence type="ECO:0000256" key="2">
    <source>
        <dbReference type="SAM" id="Coils"/>
    </source>
</evidence>
<dbReference type="PROSITE" id="PS50937">
    <property type="entry name" value="HTH_MERR_2"/>
    <property type="match status" value="1"/>
</dbReference>
<evidence type="ECO:0000313" key="4">
    <source>
        <dbReference type="EMBL" id="MBA9087921.1"/>
    </source>
</evidence>
<organism evidence="4 5">
    <name type="scientific">Fontibacillus solani</name>
    <dbReference type="NCBI Taxonomy" id="1572857"/>
    <lineage>
        <taxon>Bacteria</taxon>
        <taxon>Bacillati</taxon>
        <taxon>Bacillota</taxon>
        <taxon>Bacilli</taxon>
        <taxon>Bacillales</taxon>
        <taxon>Paenibacillaceae</taxon>
        <taxon>Fontibacillus</taxon>
    </lineage>
</organism>
<dbReference type="EMBL" id="JACJIP010000038">
    <property type="protein sequence ID" value="MBA9087921.1"/>
    <property type="molecule type" value="Genomic_DNA"/>
</dbReference>
<dbReference type="InterPro" id="IPR011256">
    <property type="entry name" value="Reg_factor_effector_dom_sf"/>
</dbReference>
<dbReference type="Pfam" id="PF13411">
    <property type="entry name" value="MerR_1"/>
    <property type="match status" value="1"/>
</dbReference>
<evidence type="ECO:0000256" key="1">
    <source>
        <dbReference type="ARBA" id="ARBA00023125"/>
    </source>
</evidence>
<dbReference type="Gene3D" id="1.10.1660.10">
    <property type="match status" value="1"/>
</dbReference>
<keyword evidence="2" id="KW-0175">Coiled coil</keyword>
<protein>
    <submittedName>
        <fullName evidence="4">DNA-binding transcriptional MerR regulator</fullName>
    </submittedName>
</protein>
<dbReference type="Proteomes" id="UP000567067">
    <property type="component" value="Unassembled WGS sequence"/>
</dbReference>
<dbReference type="SMART" id="SM00422">
    <property type="entry name" value="HTH_MERR"/>
    <property type="match status" value="1"/>
</dbReference>
<evidence type="ECO:0000313" key="5">
    <source>
        <dbReference type="Proteomes" id="UP000567067"/>
    </source>
</evidence>
<name>A0A7W3XTS9_9BACL</name>
<dbReference type="GO" id="GO:0003677">
    <property type="term" value="F:DNA binding"/>
    <property type="evidence" value="ECO:0007669"/>
    <property type="project" value="UniProtKB-KW"/>
</dbReference>
<dbReference type="SUPFAM" id="SSF46955">
    <property type="entry name" value="Putative DNA-binding domain"/>
    <property type="match status" value="1"/>
</dbReference>
<keyword evidence="5" id="KW-1185">Reference proteome</keyword>
<gene>
    <name evidence="4" type="ORF">FHR92_004414</name>
</gene>
<proteinExistence type="predicted"/>
<dbReference type="InterPro" id="IPR000551">
    <property type="entry name" value="MerR-type_HTH_dom"/>
</dbReference>
<dbReference type="CDD" id="cd04782">
    <property type="entry name" value="HTH_BltR"/>
    <property type="match status" value="1"/>
</dbReference>
<accession>A0A7W3XTS9</accession>
<comment type="caution">
    <text evidence="4">The sequence shown here is derived from an EMBL/GenBank/DDBJ whole genome shotgun (WGS) entry which is preliminary data.</text>
</comment>
<dbReference type="Gene3D" id="3.20.80.10">
    <property type="entry name" value="Regulatory factor, effector binding domain"/>
    <property type="match status" value="1"/>
</dbReference>
<dbReference type="InterPro" id="IPR009061">
    <property type="entry name" value="DNA-bd_dom_put_sf"/>
</dbReference>
<dbReference type="Pfam" id="PF06445">
    <property type="entry name" value="GyrI-like"/>
    <property type="match status" value="1"/>
</dbReference>
<dbReference type="PROSITE" id="PS00552">
    <property type="entry name" value="HTH_MERR_1"/>
    <property type="match status" value="1"/>
</dbReference>